<comment type="caution">
    <text evidence="2">The sequence shown here is derived from an EMBL/GenBank/DDBJ whole genome shotgun (WGS) entry which is preliminary data.</text>
</comment>
<dbReference type="PROSITE" id="PS51257">
    <property type="entry name" value="PROKAR_LIPOPROTEIN"/>
    <property type="match status" value="1"/>
</dbReference>
<organism evidence="2 3">
    <name type="scientific">Maritimibacter dapengensis</name>
    <dbReference type="NCBI Taxonomy" id="2836868"/>
    <lineage>
        <taxon>Bacteria</taxon>
        <taxon>Pseudomonadati</taxon>
        <taxon>Pseudomonadota</taxon>
        <taxon>Alphaproteobacteria</taxon>
        <taxon>Rhodobacterales</taxon>
        <taxon>Roseobacteraceae</taxon>
        <taxon>Maritimibacter</taxon>
    </lineage>
</organism>
<evidence type="ECO:0000256" key="1">
    <source>
        <dbReference type="SAM" id="SignalP"/>
    </source>
</evidence>
<feature type="chain" id="PRO_5047133835" evidence="1">
    <location>
        <begin position="22"/>
        <end position="53"/>
    </location>
</feature>
<dbReference type="GO" id="GO:0016829">
    <property type="term" value="F:lyase activity"/>
    <property type="evidence" value="ECO:0007669"/>
    <property type="project" value="UniProtKB-KW"/>
</dbReference>
<keyword evidence="2" id="KW-0456">Lyase</keyword>
<accession>A0ABS6SZE9</accession>
<reference evidence="2 3" key="1">
    <citation type="submission" date="2021-05" db="EMBL/GenBank/DDBJ databases">
        <title>Culturable bacteria isolated from Daya Bay.</title>
        <authorList>
            <person name="Zheng W."/>
            <person name="Yu S."/>
            <person name="Huang Y."/>
        </authorList>
    </citation>
    <scope>NUCLEOTIDE SEQUENCE [LARGE SCALE GENOMIC DNA]</scope>
    <source>
        <strain evidence="2 3">DP4N28-5</strain>
    </source>
</reference>
<protein>
    <submittedName>
        <fullName evidence="2">Adenylosuccinate lyase</fullName>
    </submittedName>
</protein>
<dbReference type="EMBL" id="JAHUZE010000001">
    <property type="protein sequence ID" value="MBV7378364.1"/>
    <property type="molecule type" value="Genomic_DNA"/>
</dbReference>
<evidence type="ECO:0000313" key="2">
    <source>
        <dbReference type="EMBL" id="MBV7378364.1"/>
    </source>
</evidence>
<proteinExistence type="predicted"/>
<keyword evidence="1" id="KW-0732">Signal</keyword>
<feature type="signal peptide" evidence="1">
    <location>
        <begin position="1"/>
        <end position="21"/>
    </location>
</feature>
<gene>
    <name evidence="2" type="ORF">KJP28_05465</name>
</gene>
<sequence length="53" mass="5381">MNAKTLLTAAALAILPALAMACPSHDTASMSCKDGYTFDADSSTCVETKDVGA</sequence>
<name>A0ABS6SZE9_9RHOB</name>
<evidence type="ECO:0000313" key="3">
    <source>
        <dbReference type="Proteomes" id="UP000756530"/>
    </source>
</evidence>
<dbReference type="RefSeq" id="WP_218391356.1">
    <property type="nucleotide sequence ID" value="NZ_JAHUZE010000001.1"/>
</dbReference>
<dbReference type="Proteomes" id="UP000756530">
    <property type="component" value="Unassembled WGS sequence"/>
</dbReference>
<keyword evidence="3" id="KW-1185">Reference proteome</keyword>